<gene>
    <name evidence="20" type="ORF">K444DRAFT_652302</name>
</gene>
<evidence type="ECO:0000256" key="17">
    <source>
        <dbReference type="ARBA" id="ARBA00041808"/>
    </source>
</evidence>
<dbReference type="InterPro" id="IPR026891">
    <property type="entry name" value="Fn3-like"/>
</dbReference>
<dbReference type="Gene3D" id="3.40.50.1700">
    <property type="entry name" value="Glycoside hydrolase family 3 C-terminal domain"/>
    <property type="match status" value="1"/>
</dbReference>
<dbReference type="PANTHER" id="PTHR42715:SF12">
    <property type="entry name" value="BETA-GLUCOSIDASE G-RELATED"/>
    <property type="match status" value="1"/>
</dbReference>
<evidence type="ECO:0000256" key="5">
    <source>
        <dbReference type="ARBA" id="ARBA00012744"/>
    </source>
</evidence>
<dbReference type="SUPFAM" id="SSF52279">
    <property type="entry name" value="Beta-D-glucan exohydrolase, C-terminal domain"/>
    <property type="match status" value="1"/>
</dbReference>
<dbReference type="GeneID" id="36593860"/>
<evidence type="ECO:0000256" key="2">
    <source>
        <dbReference type="ARBA" id="ARBA00004613"/>
    </source>
</evidence>
<dbReference type="InterPro" id="IPR017853">
    <property type="entry name" value="GH"/>
</dbReference>
<dbReference type="Proteomes" id="UP000235371">
    <property type="component" value="Unassembled WGS sequence"/>
</dbReference>
<dbReference type="PRINTS" id="PR00133">
    <property type="entry name" value="GLHYDRLASE3"/>
</dbReference>
<dbReference type="InParanoid" id="A0A2J6TF65"/>
<sequence length="759" mass="81830">MSSSNMKSLSISIVIGAFSPIINAALAPAATGLSYVVPPPSSNGGKYLFAEFMVTGQAGPCAGNSGNITRLGIPKMCFQDGPAGVRPALGHTQFPSSLTTAATWDVELMYNRSYAMGKEYADPYGTGTASWCGVKGMMDSGVQSCSKHYTVYEQETYRNPLNFTEPYSIYNASQQLPISSNVDDKTNHEIYLWSFAEAVRAGKTHVMCAYNSINGTHACANSESNNGALKGELNFQGALISDWGGTWGTEGFVMGGLDVNMPGLGYGNILGPFYDQELLKMVENGTISETRLDDMVVCVVTPLISTGQLDNPLPSTVINSVGIANWPVPVTYRNVQQESTVELIRKISADGTILLKNTGGLPLKAPQNIAVIGQDAGPNILGLQGCGKLFRDCGILNNNGTLSMGGGSGYAWPQNLITPLEAIQTKALDSRSLVQFVLQNTATSVIAETITGSALPIGQPDVCLVFAERYMRENMDRNDLGLNIANWTHSEDIILQTAASCNNTIVVLHVGGPVIMEAWIDHPNITAVVAPLFPGEQTGPGLVDVLWGHVSPSGKLPFTIGKSESDYPPNTISYDHSISPQSNFTEKLKIDYRWFDTYNITPRFEFGFGLTYSTFEYCNISLANTPSADALAIQETKETFVNQTAGESIYDILVTVSARVKNTGDWAASEVAQLYVEFPAIEDQPPKALRGFTKLKDMAPGSGYANLGVSIRRKDVMVWDVVLQKWRLPQGSVKFLVGASSRILPLVSCAFPAVECYLC</sequence>
<dbReference type="GO" id="GO:0008422">
    <property type="term" value="F:beta-glucosidase activity"/>
    <property type="evidence" value="ECO:0007669"/>
    <property type="project" value="UniProtKB-EC"/>
</dbReference>
<dbReference type="EMBL" id="KZ613786">
    <property type="protein sequence ID" value="PMD61671.1"/>
    <property type="molecule type" value="Genomic_DNA"/>
</dbReference>
<evidence type="ECO:0000256" key="4">
    <source>
        <dbReference type="ARBA" id="ARBA00005336"/>
    </source>
</evidence>
<keyword evidence="11" id="KW-0326">Glycosidase</keyword>
<dbReference type="Gene3D" id="2.60.40.10">
    <property type="entry name" value="Immunoglobulins"/>
    <property type="match status" value="1"/>
</dbReference>
<keyword evidence="9" id="KW-0325">Glycoprotein</keyword>
<dbReference type="InterPro" id="IPR013783">
    <property type="entry name" value="Ig-like_fold"/>
</dbReference>
<dbReference type="Pfam" id="PF01915">
    <property type="entry name" value="Glyco_hydro_3_C"/>
    <property type="match status" value="1"/>
</dbReference>
<dbReference type="PANTHER" id="PTHR42715">
    <property type="entry name" value="BETA-GLUCOSIDASE"/>
    <property type="match status" value="1"/>
</dbReference>
<evidence type="ECO:0000259" key="19">
    <source>
        <dbReference type="SMART" id="SM01217"/>
    </source>
</evidence>
<evidence type="ECO:0000313" key="21">
    <source>
        <dbReference type="Proteomes" id="UP000235371"/>
    </source>
</evidence>
<comment type="function">
    <text evidence="13">Beta-glucosidases are one of a number of cellulolytic enzymes involved in the degradation of cellulosic biomass. Catalyzes the last step releasing glucose from the inhibitory cellobiose.</text>
</comment>
<comment type="pathway">
    <text evidence="3">Glycan metabolism; cellulose degradation.</text>
</comment>
<evidence type="ECO:0000256" key="11">
    <source>
        <dbReference type="ARBA" id="ARBA00023295"/>
    </source>
</evidence>
<comment type="similarity">
    <text evidence="4">Belongs to the glycosyl hydrolase 3 family.</text>
</comment>
<evidence type="ECO:0000256" key="9">
    <source>
        <dbReference type="ARBA" id="ARBA00023180"/>
    </source>
</evidence>
<dbReference type="STRING" id="1095630.A0A2J6TF65"/>
<dbReference type="SUPFAM" id="SSF51445">
    <property type="entry name" value="(Trans)glycosidases"/>
    <property type="match status" value="1"/>
</dbReference>
<dbReference type="EC" id="3.2.1.21" evidence="5"/>
<evidence type="ECO:0000256" key="8">
    <source>
        <dbReference type="ARBA" id="ARBA00022801"/>
    </source>
</evidence>
<dbReference type="Pfam" id="PF00933">
    <property type="entry name" value="Glyco_hydro_3"/>
    <property type="match status" value="1"/>
</dbReference>
<dbReference type="GO" id="GO:0009251">
    <property type="term" value="P:glucan catabolic process"/>
    <property type="evidence" value="ECO:0007669"/>
    <property type="project" value="TreeGrafter"/>
</dbReference>
<keyword evidence="7 18" id="KW-0732">Signal</keyword>
<evidence type="ECO:0000256" key="6">
    <source>
        <dbReference type="ARBA" id="ARBA00022525"/>
    </source>
</evidence>
<dbReference type="InterPro" id="IPR001764">
    <property type="entry name" value="Glyco_hydro_3_N"/>
</dbReference>
<keyword evidence="21" id="KW-1185">Reference proteome</keyword>
<feature type="domain" description="Fibronectin type III-like" evidence="19">
    <location>
        <begin position="670"/>
        <end position="741"/>
    </location>
</feature>
<dbReference type="SMART" id="SM01217">
    <property type="entry name" value="Fn3_like"/>
    <property type="match status" value="1"/>
</dbReference>
<evidence type="ECO:0000256" key="3">
    <source>
        <dbReference type="ARBA" id="ARBA00004987"/>
    </source>
</evidence>
<evidence type="ECO:0000256" key="14">
    <source>
        <dbReference type="ARBA" id="ARBA00039579"/>
    </source>
</evidence>
<dbReference type="InterPro" id="IPR050288">
    <property type="entry name" value="Cellulose_deg_GH3"/>
</dbReference>
<dbReference type="RefSeq" id="XP_024738575.1">
    <property type="nucleotide sequence ID" value="XM_024885783.1"/>
</dbReference>
<evidence type="ECO:0000256" key="13">
    <source>
        <dbReference type="ARBA" id="ARBA00024983"/>
    </source>
</evidence>
<name>A0A2J6TF65_9HELO</name>
<evidence type="ECO:0000313" key="20">
    <source>
        <dbReference type="EMBL" id="PMD61671.1"/>
    </source>
</evidence>
<dbReference type="InterPro" id="IPR036881">
    <property type="entry name" value="Glyco_hydro_3_C_sf"/>
</dbReference>
<dbReference type="InterPro" id="IPR002772">
    <property type="entry name" value="Glyco_hydro_3_C"/>
</dbReference>
<comment type="subcellular location">
    <subcellularLocation>
        <location evidence="2">Secreted</location>
    </subcellularLocation>
</comment>
<feature type="chain" id="PRO_5014324588" description="Probable beta-glucosidase G" evidence="18">
    <location>
        <begin position="25"/>
        <end position="759"/>
    </location>
</feature>
<comment type="catalytic activity">
    <reaction evidence="1">
        <text>Hydrolysis of terminal, non-reducing beta-D-glucosyl residues with release of beta-D-glucose.</text>
        <dbReference type="EC" id="3.2.1.21"/>
    </reaction>
</comment>
<evidence type="ECO:0000256" key="15">
    <source>
        <dbReference type="ARBA" id="ARBA00041276"/>
    </source>
</evidence>
<feature type="signal peptide" evidence="18">
    <location>
        <begin position="1"/>
        <end position="24"/>
    </location>
</feature>
<dbReference type="AlphaFoldDB" id="A0A2J6TF65"/>
<dbReference type="InterPro" id="IPR036962">
    <property type="entry name" value="Glyco_hydro_3_N_sf"/>
</dbReference>
<keyword evidence="10" id="KW-0119">Carbohydrate metabolism</keyword>
<proteinExistence type="inferred from homology"/>
<evidence type="ECO:0000256" key="10">
    <source>
        <dbReference type="ARBA" id="ARBA00023277"/>
    </source>
</evidence>
<keyword evidence="12" id="KW-0624">Polysaccharide degradation</keyword>
<reference evidence="20 21" key="1">
    <citation type="submission" date="2016-04" db="EMBL/GenBank/DDBJ databases">
        <title>A degradative enzymes factory behind the ericoid mycorrhizal symbiosis.</title>
        <authorList>
            <consortium name="DOE Joint Genome Institute"/>
            <person name="Martino E."/>
            <person name="Morin E."/>
            <person name="Grelet G."/>
            <person name="Kuo A."/>
            <person name="Kohler A."/>
            <person name="Daghino S."/>
            <person name="Barry K."/>
            <person name="Choi C."/>
            <person name="Cichocki N."/>
            <person name="Clum A."/>
            <person name="Copeland A."/>
            <person name="Hainaut M."/>
            <person name="Haridas S."/>
            <person name="Labutti K."/>
            <person name="Lindquist E."/>
            <person name="Lipzen A."/>
            <person name="Khouja H.-R."/>
            <person name="Murat C."/>
            <person name="Ohm R."/>
            <person name="Olson A."/>
            <person name="Spatafora J."/>
            <person name="Veneault-Fourrey C."/>
            <person name="Henrissat B."/>
            <person name="Grigoriev I."/>
            <person name="Martin F."/>
            <person name="Perotto S."/>
        </authorList>
    </citation>
    <scope>NUCLEOTIDE SEQUENCE [LARGE SCALE GENOMIC DNA]</scope>
    <source>
        <strain evidence="20 21">E</strain>
    </source>
</reference>
<evidence type="ECO:0000256" key="12">
    <source>
        <dbReference type="ARBA" id="ARBA00023326"/>
    </source>
</evidence>
<keyword evidence="6" id="KW-0964">Secreted</keyword>
<keyword evidence="8 20" id="KW-0378">Hydrolase</keyword>
<dbReference type="Gene3D" id="3.20.20.300">
    <property type="entry name" value="Glycoside hydrolase, family 3, N-terminal domain"/>
    <property type="match status" value="2"/>
</dbReference>
<dbReference type="GO" id="GO:0005576">
    <property type="term" value="C:extracellular region"/>
    <property type="evidence" value="ECO:0007669"/>
    <property type="project" value="UniProtKB-SubCell"/>
</dbReference>
<evidence type="ECO:0000256" key="18">
    <source>
        <dbReference type="SAM" id="SignalP"/>
    </source>
</evidence>
<evidence type="ECO:0000256" key="1">
    <source>
        <dbReference type="ARBA" id="ARBA00000448"/>
    </source>
</evidence>
<evidence type="ECO:0000256" key="16">
    <source>
        <dbReference type="ARBA" id="ARBA00041601"/>
    </source>
</evidence>
<protein>
    <recommendedName>
        <fullName evidence="14">Probable beta-glucosidase G</fullName>
        <ecNumber evidence="5">3.2.1.21</ecNumber>
    </recommendedName>
    <alternativeName>
        <fullName evidence="15">Beta-D-glucoside glucohydrolase G</fullName>
    </alternativeName>
    <alternativeName>
        <fullName evidence="16">Cellobiase G</fullName>
    </alternativeName>
    <alternativeName>
        <fullName evidence="17">Gentiobiase G</fullName>
    </alternativeName>
</protein>
<dbReference type="OrthoDB" id="416222at2759"/>
<accession>A0A2J6TF65</accession>
<evidence type="ECO:0000256" key="7">
    <source>
        <dbReference type="ARBA" id="ARBA00022729"/>
    </source>
</evidence>
<dbReference type="Pfam" id="PF14310">
    <property type="entry name" value="Fn3-like"/>
    <property type="match status" value="1"/>
</dbReference>
<organism evidence="20 21">
    <name type="scientific">Hyaloscypha bicolor E</name>
    <dbReference type="NCBI Taxonomy" id="1095630"/>
    <lineage>
        <taxon>Eukaryota</taxon>
        <taxon>Fungi</taxon>
        <taxon>Dikarya</taxon>
        <taxon>Ascomycota</taxon>
        <taxon>Pezizomycotina</taxon>
        <taxon>Leotiomycetes</taxon>
        <taxon>Helotiales</taxon>
        <taxon>Hyaloscyphaceae</taxon>
        <taxon>Hyaloscypha</taxon>
        <taxon>Hyaloscypha bicolor</taxon>
    </lineage>
</organism>